<reference evidence="2" key="1">
    <citation type="submission" date="2019-11" db="EMBL/GenBank/DDBJ databases">
        <authorList>
            <person name="Feng L."/>
        </authorList>
    </citation>
    <scope>NUCLEOTIDE SEQUENCE</scope>
    <source>
        <strain evidence="2">AundefinedLFYP135</strain>
    </source>
</reference>
<evidence type="ECO:0000256" key="1">
    <source>
        <dbReference type="SAM" id="Phobius"/>
    </source>
</evidence>
<keyword evidence="1" id="KW-0812">Transmembrane</keyword>
<protein>
    <submittedName>
        <fullName evidence="2">Uncharacterized protein</fullName>
    </submittedName>
</protein>
<gene>
    <name evidence="2" type="ORF">AULFYP135_00085</name>
</gene>
<sequence length="116" mass="12718">MIAECWTVILVILLVVGVYLHRGKNRLAMAVLPLVLVPLAHVIGAPVSVWVEDVFPGDSAFLQIAIDVAALVVANMIFGAFSRGYQGKGSRRAYMVLCAGFTVLFSWVLIFNTWPR</sequence>
<name>A0A6N2QZI0_9FIRM</name>
<proteinExistence type="predicted"/>
<accession>A0A6N2QZI0</accession>
<keyword evidence="1" id="KW-0472">Membrane</keyword>
<evidence type="ECO:0000313" key="2">
    <source>
        <dbReference type="EMBL" id="VYS73449.1"/>
    </source>
</evidence>
<dbReference type="EMBL" id="CACRSL010000003">
    <property type="protein sequence ID" value="VYS73449.1"/>
    <property type="molecule type" value="Genomic_DNA"/>
</dbReference>
<feature type="transmembrane region" description="Helical" evidence="1">
    <location>
        <begin position="28"/>
        <end position="48"/>
    </location>
</feature>
<feature type="transmembrane region" description="Helical" evidence="1">
    <location>
        <begin position="6"/>
        <end position="21"/>
    </location>
</feature>
<keyword evidence="1" id="KW-1133">Transmembrane helix</keyword>
<feature type="transmembrane region" description="Helical" evidence="1">
    <location>
        <begin position="60"/>
        <end position="81"/>
    </location>
</feature>
<feature type="transmembrane region" description="Helical" evidence="1">
    <location>
        <begin position="93"/>
        <end position="114"/>
    </location>
</feature>
<organism evidence="2">
    <name type="scientific">uncultured Anaerotruncus sp</name>
    <dbReference type="NCBI Taxonomy" id="905011"/>
    <lineage>
        <taxon>Bacteria</taxon>
        <taxon>Bacillati</taxon>
        <taxon>Bacillota</taxon>
        <taxon>Clostridia</taxon>
        <taxon>Eubacteriales</taxon>
        <taxon>Oscillospiraceae</taxon>
        <taxon>Anaerotruncus</taxon>
        <taxon>environmental samples</taxon>
    </lineage>
</organism>
<dbReference type="AlphaFoldDB" id="A0A6N2QZI0"/>